<organism evidence="7">
    <name type="scientific">Phenylobacterium glaciei</name>
    <dbReference type="NCBI Taxonomy" id="2803784"/>
    <lineage>
        <taxon>Bacteria</taxon>
        <taxon>Pseudomonadati</taxon>
        <taxon>Pseudomonadota</taxon>
        <taxon>Alphaproteobacteria</taxon>
        <taxon>Caulobacterales</taxon>
        <taxon>Caulobacteraceae</taxon>
        <taxon>Phenylobacterium</taxon>
    </lineage>
</organism>
<reference evidence="7" key="1">
    <citation type="submission" date="2021-01" db="EMBL/GenBank/DDBJ databases">
        <title>Genome sequence of Phenylobacterium sp. 20VBR1 isolated from a valley glaceir, Ny-Alesund, Svalbard.</title>
        <authorList>
            <person name="Thomas F.A."/>
            <person name="Krishnan K.P."/>
            <person name="Sinha R.K."/>
        </authorList>
    </citation>
    <scope>NUCLEOTIDE SEQUENCE</scope>
    <source>
        <strain evidence="7">20VBR1</strain>
    </source>
</reference>
<evidence type="ECO:0000256" key="3">
    <source>
        <dbReference type="ARBA" id="ARBA00022989"/>
    </source>
</evidence>
<comment type="subcellular location">
    <subcellularLocation>
        <location evidence="1">Endomembrane system</location>
        <topology evidence="1">Multi-pass membrane protein</topology>
    </subcellularLocation>
    <subcellularLocation>
        <location evidence="5">Membrane</location>
        <topology evidence="5">Multi-pass membrane protein</topology>
    </subcellularLocation>
</comment>
<evidence type="ECO:0000256" key="5">
    <source>
        <dbReference type="RuleBase" id="RU000320"/>
    </source>
</evidence>
<dbReference type="PANTHER" id="PTHR42829">
    <property type="entry name" value="NADH-UBIQUINONE OXIDOREDUCTASE CHAIN 5"/>
    <property type="match status" value="1"/>
</dbReference>
<dbReference type="InterPro" id="IPR003945">
    <property type="entry name" value="NU5C-like"/>
</dbReference>
<evidence type="ECO:0000256" key="2">
    <source>
        <dbReference type="ARBA" id="ARBA00022692"/>
    </source>
</evidence>
<dbReference type="GO" id="GO:0016020">
    <property type="term" value="C:membrane"/>
    <property type="evidence" value="ECO:0007669"/>
    <property type="project" value="UniProtKB-SubCell"/>
</dbReference>
<dbReference type="PANTHER" id="PTHR42829:SF1">
    <property type="entry name" value="INORGANIC CARBON TRANSPORTER SUBUNIT DABB-RELATED"/>
    <property type="match status" value="1"/>
</dbReference>
<sequence length="41" mass="4333">MKSAQFPMHGWLTEAMETPTPVSALLHAGVINAGVSADPLR</sequence>
<evidence type="ECO:0000313" key="7">
    <source>
        <dbReference type="EMBL" id="QQZ51147.1"/>
    </source>
</evidence>
<keyword evidence="3" id="KW-1133">Transmembrane helix</keyword>
<proteinExistence type="predicted"/>
<dbReference type="AlphaFoldDB" id="A0A974P522"/>
<keyword evidence="4" id="KW-0472">Membrane</keyword>
<gene>
    <name evidence="7" type="ORF">JKL49_08460</name>
</gene>
<accession>A0A974P522</accession>
<evidence type="ECO:0000259" key="6">
    <source>
        <dbReference type="Pfam" id="PF00361"/>
    </source>
</evidence>
<evidence type="ECO:0000256" key="4">
    <source>
        <dbReference type="ARBA" id="ARBA00023136"/>
    </source>
</evidence>
<dbReference type="GO" id="GO:0015990">
    <property type="term" value="P:electron transport coupled proton transport"/>
    <property type="evidence" value="ECO:0007669"/>
    <property type="project" value="TreeGrafter"/>
</dbReference>
<dbReference type="GO" id="GO:0003954">
    <property type="term" value="F:NADH dehydrogenase activity"/>
    <property type="evidence" value="ECO:0007669"/>
    <property type="project" value="TreeGrafter"/>
</dbReference>
<name>A0A974P522_9CAUL</name>
<dbReference type="GO" id="GO:0012505">
    <property type="term" value="C:endomembrane system"/>
    <property type="evidence" value="ECO:0007669"/>
    <property type="project" value="UniProtKB-SubCell"/>
</dbReference>
<dbReference type="EMBL" id="CP068570">
    <property type="protein sequence ID" value="QQZ51147.1"/>
    <property type="molecule type" value="Genomic_DNA"/>
</dbReference>
<dbReference type="Pfam" id="PF00361">
    <property type="entry name" value="Proton_antipo_M"/>
    <property type="match status" value="1"/>
</dbReference>
<dbReference type="GO" id="GO:0042773">
    <property type="term" value="P:ATP synthesis coupled electron transport"/>
    <property type="evidence" value="ECO:0007669"/>
    <property type="project" value="InterPro"/>
</dbReference>
<keyword evidence="2 5" id="KW-0812">Transmembrane</keyword>
<protein>
    <recommendedName>
        <fullName evidence="6">NADH:quinone oxidoreductase/Mrp antiporter transmembrane domain-containing protein</fullName>
    </recommendedName>
</protein>
<dbReference type="InterPro" id="IPR001750">
    <property type="entry name" value="ND/Mrp_TM"/>
</dbReference>
<dbReference type="GO" id="GO:0008137">
    <property type="term" value="F:NADH dehydrogenase (ubiquinone) activity"/>
    <property type="evidence" value="ECO:0007669"/>
    <property type="project" value="InterPro"/>
</dbReference>
<evidence type="ECO:0000256" key="1">
    <source>
        <dbReference type="ARBA" id="ARBA00004127"/>
    </source>
</evidence>
<feature type="domain" description="NADH:quinone oxidoreductase/Mrp antiporter transmembrane" evidence="6">
    <location>
        <begin position="1"/>
        <end position="34"/>
    </location>
</feature>